<accession>A0A2P2QF74</accession>
<name>A0A2P2QF74_RHIMU</name>
<evidence type="ECO:0000256" key="1">
    <source>
        <dbReference type="SAM" id="Phobius"/>
    </source>
</evidence>
<reference evidence="2" key="1">
    <citation type="submission" date="2018-02" db="EMBL/GenBank/DDBJ databases">
        <title>Rhizophora mucronata_Transcriptome.</title>
        <authorList>
            <person name="Meera S.P."/>
            <person name="Sreeshan A."/>
            <person name="Augustine A."/>
        </authorList>
    </citation>
    <scope>NUCLEOTIDE SEQUENCE</scope>
    <source>
        <tissue evidence="2">Leaf</tissue>
    </source>
</reference>
<keyword evidence="1" id="KW-0812">Transmembrane</keyword>
<keyword evidence="1" id="KW-0472">Membrane</keyword>
<sequence length="43" mass="5252">MIFELTNNFYCFFSLVMEYHIHLHTLYVSRSCLILFFFPFPLG</sequence>
<protein>
    <submittedName>
        <fullName evidence="2">Uncharacterized protein</fullName>
    </submittedName>
</protein>
<proteinExistence type="predicted"/>
<feature type="transmembrane region" description="Helical" evidence="1">
    <location>
        <begin position="21"/>
        <end position="40"/>
    </location>
</feature>
<dbReference type="EMBL" id="GGEC01085155">
    <property type="protein sequence ID" value="MBX65639.1"/>
    <property type="molecule type" value="Transcribed_RNA"/>
</dbReference>
<evidence type="ECO:0000313" key="2">
    <source>
        <dbReference type="EMBL" id="MBX65639.1"/>
    </source>
</evidence>
<keyword evidence="1" id="KW-1133">Transmembrane helix</keyword>
<dbReference type="AlphaFoldDB" id="A0A2P2QF74"/>
<organism evidence="2">
    <name type="scientific">Rhizophora mucronata</name>
    <name type="common">Asiatic mangrove</name>
    <dbReference type="NCBI Taxonomy" id="61149"/>
    <lineage>
        <taxon>Eukaryota</taxon>
        <taxon>Viridiplantae</taxon>
        <taxon>Streptophyta</taxon>
        <taxon>Embryophyta</taxon>
        <taxon>Tracheophyta</taxon>
        <taxon>Spermatophyta</taxon>
        <taxon>Magnoliopsida</taxon>
        <taxon>eudicotyledons</taxon>
        <taxon>Gunneridae</taxon>
        <taxon>Pentapetalae</taxon>
        <taxon>rosids</taxon>
        <taxon>fabids</taxon>
        <taxon>Malpighiales</taxon>
        <taxon>Rhizophoraceae</taxon>
        <taxon>Rhizophora</taxon>
    </lineage>
</organism>